<dbReference type="EMBL" id="AP022870">
    <property type="protein sequence ID" value="BCB75296.1"/>
    <property type="molecule type" value="Genomic_DNA"/>
</dbReference>
<reference evidence="6 7" key="2">
    <citation type="submission" date="2020-03" db="EMBL/GenBank/DDBJ databases">
        <authorList>
            <person name="Ichikawa N."/>
            <person name="Kimura A."/>
            <person name="Kitahashi Y."/>
            <person name="Uohara A."/>
        </authorList>
    </citation>
    <scope>NUCLEOTIDE SEQUENCE [LARGE SCALE GENOMIC DNA]</scope>
    <source>
        <strain evidence="6 7">NBRC 107702</strain>
    </source>
</reference>
<evidence type="ECO:0000256" key="1">
    <source>
        <dbReference type="ARBA" id="ARBA00010928"/>
    </source>
</evidence>
<evidence type="ECO:0000313" key="6">
    <source>
        <dbReference type="EMBL" id="BCB75296.1"/>
    </source>
</evidence>
<dbReference type="Gene3D" id="3.30.360.10">
    <property type="entry name" value="Dihydrodipicolinate Reductase, domain 2"/>
    <property type="match status" value="1"/>
</dbReference>
<organism evidence="6 7">
    <name type="scientific">Phytohabitans flavus</name>
    <dbReference type="NCBI Taxonomy" id="1076124"/>
    <lineage>
        <taxon>Bacteria</taxon>
        <taxon>Bacillati</taxon>
        <taxon>Actinomycetota</taxon>
        <taxon>Actinomycetes</taxon>
        <taxon>Micromonosporales</taxon>
        <taxon>Micromonosporaceae</taxon>
    </lineage>
</organism>
<dbReference type="GO" id="GO:0000166">
    <property type="term" value="F:nucleotide binding"/>
    <property type="evidence" value="ECO:0007669"/>
    <property type="project" value="InterPro"/>
</dbReference>
<dbReference type="RefSeq" id="WP_173035002.1">
    <property type="nucleotide sequence ID" value="NZ_AP022870.1"/>
</dbReference>
<keyword evidence="2" id="KW-0560">Oxidoreductase</keyword>
<dbReference type="Gene3D" id="3.40.50.720">
    <property type="entry name" value="NAD(P)-binding Rossmann-like Domain"/>
    <property type="match status" value="1"/>
</dbReference>
<proteinExistence type="inferred from homology"/>
<name>A0A6F8XNA1_9ACTN</name>
<evidence type="ECO:0000313" key="7">
    <source>
        <dbReference type="Proteomes" id="UP000502508"/>
    </source>
</evidence>
<reference evidence="6 7" key="1">
    <citation type="submission" date="2020-03" db="EMBL/GenBank/DDBJ databases">
        <title>Whole genome shotgun sequence of Phytohabitans flavus NBRC 107702.</title>
        <authorList>
            <person name="Komaki H."/>
            <person name="Tamura T."/>
        </authorList>
    </citation>
    <scope>NUCLEOTIDE SEQUENCE [LARGE SCALE GENOMIC DNA]</scope>
    <source>
        <strain evidence="6 7">NBRC 107702</strain>
    </source>
</reference>
<gene>
    <name evidence="6" type="primary">socC</name>
    <name evidence="6" type="ORF">Pflav_017060</name>
</gene>
<dbReference type="InterPro" id="IPR050984">
    <property type="entry name" value="Gfo/Idh/MocA_domain"/>
</dbReference>
<feature type="region of interest" description="Disordered" evidence="3">
    <location>
        <begin position="1"/>
        <end position="23"/>
    </location>
</feature>
<dbReference type="PANTHER" id="PTHR22604:SF105">
    <property type="entry name" value="TRANS-1,2-DIHYDROBENZENE-1,2-DIOL DEHYDROGENASE"/>
    <property type="match status" value="1"/>
</dbReference>
<evidence type="ECO:0000259" key="5">
    <source>
        <dbReference type="Pfam" id="PF22725"/>
    </source>
</evidence>
<dbReference type="Proteomes" id="UP000502508">
    <property type="component" value="Chromosome"/>
</dbReference>
<dbReference type="SUPFAM" id="SSF55347">
    <property type="entry name" value="Glyceraldehyde-3-phosphate dehydrogenase-like, C-terminal domain"/>
    <property type="match status" value="1"/>
</dbReference>
<comment type="similarity">
    <text evidence="1">Belongs to the Gfo/Idh/MocA family.</text>
</comment>
<dbReference type="SUPFAM" id="SSF51735">
    <property type="entry name" value="NAD(P)-binding Rossmann-fold domains"/>
    <property type="match status" value="1"/>
</dbReference>
<dbReference type="KEGG" id="pfla:Pflav_017060"/>
<protein>
    <submittedName>
        <fullName evidence="6">Deoxyfructose oxidoreductase</fullName>
    </submittedName>
</protein>
<dbReference type="InterPro" id="IPR000683">
    <property type="entry name" value="Gfo/Idh/MocA-like_OxRdtase_N"/>
</dbReference>
<feature type="domain" description="GFO/IDH/MocA-like oxidoreductase" evidence="5">
    <location>
        <begin position="158"/>
        <end position="274"/>
    </location>
</feature>
<evidence type="ECO:0000256" key="2">
    <source>
        <dbReference type="ARBA" id="ARBA00023002"/>
    </source>
</evidence>
<dbReference type="GO" id="GO:0016491">
    <property type="term" value="F:oxidoreductase activity"/>
    <property type="evidence" value="ECO:0007669"/>
    <property type="project" value="UniProtKB-KW"/>
</dbReference>
<sequence length="362" mass="38244">MELSDTGAGLPAPGGGQTPARSRNPIRWGVIGWADIARRAFVPALAASASGRLVAVASQRADAGEIRRHLLDGPRVHAGAGAYEALLGSDDVDAVYIAVANHHHATLIAAAAAAGKHVLCEKPMATSAAEATGAAERCASAGVVLMEAMMARFNPQHERVRQLIASGAVGRPRLFRASFTVSLPEPENNIRFLSSPGSGALFDVGIYPISAARWIFGSEPLEVKAVTVELPGTGADELSTILLRFPDERLAVIDCGLTVTPRNTYEVAGTTGSISVTRPFASPPFVPAEPALELRLMRAGEVEIERFADLDQYALQLAAFHRAVTGESPLAYPPEESIHTLRIIDACRTGVYDSATPVLTDR</sequence>
<dbReference type="AlphaFoldDB" id="A0A6F8XNA1"/>
<dbReference type="InterPro" id="IPR036291">
    <property type="entry name" value="NAD(P)-bd_dom_sf"/>
</dbReference>
<feature type="domain" description="Gfo/Idh/MocA-like oxidoreductase N-terminal" evidence="4">
    <location>
        <begin position="26"/>
        <end position="147"/>
    </location>
</feature>
<dbReference type="PANTHER" id="PTHR22604">
    <property type="entry name" value="OXIDOREDUCTASES"/>
    <property type="match status" value="1"/>
</dbReference>
<evidence type="ECO:0000256" key="3">
    <source>
        <dbReference type="SAM" id="MobiDB-lite"/>
    </source>
</evidence>
<evidence type="ECO:0000259" key="4">
    <source>
        <dbReference type="Pfam" id="PF01408"/>
    </source>
</evidence>
<dbReference type="InterPro" id="IPR055170">
    <property type="entry name" value="GFO_IDH_MocA-like_dom"/>
</dbReference>
<accession>A0A6F8XNA1</accession>
<dbReference type="Pfam" id="PF01408">
    <property type="entry name" value="GFO_IDH_MocA"/>
    <property type="match status" value="1"/>
</dbReference>
<dbReference type="Pfam" id="PF22725">
    <property type="entry name" value="GFO_IDH_MocA_C3"/>
    <property type="match status" value="1"/>
</dbReference>
<keyword evidence="7" id="KW-1185">Reference proteome</keyword>